<evidence type="ECO:0000256" key="5">
    <source>
        <dbReference type="ARBA" id="ARBA00022737"/>
    </source>
</evidence>
<name>A0AAP0LND5_9ROSI</name>
<dbReference type="Pfam" id="PF00560">
    <property type="entry name" value="LRR_1"/>
    <property type="match status" value="3"/>
</dbReference>
<protein>
    <recommendedName>
        <fullName evidence="8">Leucine-rich repeat-containing N-terminal plant-type domain-containing protein</fullName>
    </recommendedName>
</protein>
<evidence type="ECO:0000256" key="1">
    <source>
        <dbReference type="ARBA" id="ARBA00004613"/>
    </source>
</evidence>
<proteinExistence type="predicted"/>
<dbReference type="Gene3D" id="3.80.10.10">
    <property type="entry name" value="Ribonuclease Inhibitor"/>
    <property type="match status" value="2"/>
</dbReference>
<dbReference type="SUPFAM" id="SSF52058">
    <property type="entry name" value="L domain-like"/>
    <property type="match status" value="1"/>
</dbReference>
<evidence type="ECO:0000313" key="7">
    <source>
        <dbReference type="Proteomes" id="UP001428341"/>
    </source>
</evidence>
<dbReference type="Proteomes" id="UP001428341">
    <property type="component" value="Unassembled WGS sequence"/>
</dbReference>
<dbReference type="EMBL" id="JBCGBO010000025">
    <property type="protein sequence ID" value="KAK9176740.1"/>
    <property type="molecule type" value="Genomic_DNA"/>
</dbReference>
<keyword evidence="7" id="KW-1185">Reference proteome</keyword>
<dbReference type="GO" id="GO:0005576">
    <property type="term" value="C:extracellular region"/>
    <property type="evidence" value="ECO:0007669"/>
    <property type="project" value="UniProtKB-SubCell"/>
</dbReference>
<keyword evidence="3" id="KW-0433">Leucine-rich repeat</keyword>
<organism evidence="6 7">
    <name type="scientific">Citrus x changshan-huyou</name>
    <dbReference type="NCBI Taxonomy" id="2935761"/>
    <lineage>
        <taxon>Eukaryota</taxon>
        <taxon>Viridiplantae</taxon>
        <taxon>Streptophyta</taxon>
        <taxon>Embryophyta</taxon>
        <taxon>Tracheophyta</taxon>
        <taxon>Spermatophyta</taxon>
        <taxon>Magnoliopsida</taxon>
        <taxon>eudicotyledons</taxon>
        <taxon>Gunneridae</taxon>
        <taxon>Pentapetalae</taxon>
        <taxon>rosids</taxon>
        <taxon>malvids</taxon>
        <taxon>Sapindales</taxon>
        <taxon>Rutaceae</taxon>
        <taxon>Aurantioideae</taxon>
        <taxon>Citrus</taxon>
    </lineage>
</organism>
<dbReference type="InterPro" id="IPR001611">
    <property type="entry name" value="Leu-rich_rpt"/>
</dbReference>
<reference evidence="6 7" key="1">
    <citation type="submission" date="2024-05" db="EMBL/GenBank/DDBJ databases">
        <title>Haplotype-resolved chromosome-level genome assembly of Huyou (Citrus changshanensis).</title>
        <authorList>
            <person name="Miao C."/>
            <person name="Chen W."/>
            <person name="Wu Y."/>
            <person name="Wang L."/>
            <person name="Zhao S."/>
            <person name="Grierson D."/>
            <person name="Xu C."/>
            <person name="Chen K."/>
        </authorList>
    </citation>
    <scope>NUCLEOTIDE SEQUENCE [LARGE SCALE GENOMIC DNA]</scope>
    <source>
        <strain evidence="6">01-14</strain>
        <tissue evidence="6">Leaf</tissue>
    </source>
</reference>
<dbReference type="PANTHER" id="PTHR32093">
    <property type="entry name" value="LEUCINE-RICH REPEAT EXTENSIN-LIKE PROTEIN 3-RELATED"/>
    <property type="match status" value="1"/>
</dbReference>
<comment type="caution">
    <text evidence="6">The sequence shown here is derived from an EMBL/GenBank/DDBJ whole genome shotgun (WGS) entry which is preliminary data.</text>
</comment>
<comment type="subcellular location">
    <subcellularLocation>
        <location evidence="1">Secreted</location>
    </subcellularLocation>
</comment>
<evidence type="ECO:0000313" key="6">
    <source>
        <dbReference type="EMBL" id="KAK9176740.1"/>
    </source>
</evidence>
<dbReference type="PANTHER" id="PTHR32093:SF128">
    <property type="entry name" value="LEUCINE-RICH REPEAT-CONTAINING N-TERMINAL PLANT-TYPE DOMAIN-CONTAINING PROTEIN"/>
    <property type="match status" value="1"/>
</dbReference>
<keyword evidence="5" id="KW-0677">Repeat</keyword>
<gene>
    <name evidence="6" type="ORF">WN944_028759</name>
</gene>
<dbReference type="InterPro" id="IPR032675">
    <property type="entry name" value="LRR_dom_sf"/>
</dbReference>
<keyword evidence="4" id="KW-0732">Signal</keyword>
<evidence type="ECO:0008006" key="8">
    <source>
        <dbReference type="Google" id="ProtNLM"/>
    </source>
</evidence>
<accession>A0AAP0LND5</accession>
<dbReference type="InterPro" id="IPR051582">
    <property type="entry name" value="LRR_extensin-like_regulator"/>
</dbReference>
<evidence type="ECO:0000256" key="3">
    <source>
        <dbReference type="ARBA" id="ARBA00022614"/>
    </source>
</evidence>
<sequence length="418" mass="46711">MENIATSKIKHLNHYACIYFLPCYLLCVMCHDCSPSPSPSPPLVPEALTFLDQRLAAIYPIIQTFKNTITSDPFNITSTWIGSDICKYKGFYCGHPPDNLTAIALASIDFNGFELAAPTLDGFIDQLPDLSLFHANSNKFSGTISPKLAQLPYLYELDISNNKFSGTFPVAILGKNDLSFLDIRFNFFTGSVPPQVFMQTLDVLFLNNNNFMQKLPQNLGSTPALYLTFANNEFTGSIPRSIGKLSFTLIEVLFLNNLLTGCLPYELGFLREARVFDASNNRLTGPLPCSLGCLEKIERLNLSGNLLYGQVPEVLCALDNLVNLSLSNNYFTGVGPLCRKLIKNGVLDVNRNCIHYLPDQRSTHECALFFLQPRFCFYPSWYNFIPCSKVSPWSHPHSPSRTNSSSVAYNALVRNRSL</sequence>
<evidence type="ECO:0000256" key="2">
    <source>
        <dbReference type="ARBA" id="ARBA00022525"/>
    </source>
</evidence>
<keyword evidence="2" id="KW-0964">Secreted</keyword>
<evidence type="ECO:0000256" key="4">
    <source>
        <dbReference type="ARBA" id="ARBA00022729"/>
    </source>
</evidence>
<dbReference type="AlphaFoldDB" id="A0AAP0LND5"/>